<keyword evidence="1" id="KW-0808">Transferase</keyword>
<keyword evidence="4" id="KW-0067">ATP-binding</keyword>
<dbReference type="Pfam" id="PF18085">
    <property type="entry name" value="Mak_N_cap"/>
    <property type="match status" value="1"/>
</dbReference>
<evidence type="ECO:0000256" key="3">
    <source>
        <dbReference type="ARBA" id="ARBA00022777"/>
    </source>
</evidence>
<reference evidence="6 7" key="1">
    <citation type="submission" date="2018-01" db="EMBL/GenBank/DDBJ databases">
        <title>Lactibacter flavus gen. nov., sp. nov., a novel bacterium of the family Propionibacteriaceae isolated from raw milk and dairy products.</title>
        <authorList>
            <person name="Wenning M."/>
            <person name="Breitenwieser F."/>
            <person name="Huptas C."/>
            <person name="von Neubeck M."/>
            <person name="Busse H.-J."/>
            <person name="Scherer S."/>
        </authorList>
    </citation>
    <scope>NUCLEOTIDE SEQUENCE [LARGE SCALE GENOMIC DNA]</scope>
    <source>
        <strain evidence="6 7">VG341</strain>
    </source>
</reference>
<protein>
    <recommendedName>
        <fullName evidence="5">Maltokinase N-terminal cap domain-containing protein</fullName>
    </recommendedName>
</protein>
<dbReference type="GO" id="GO:0016301">
    <property type="term" value="F:kinase activity"/>
    <property type="evidence" value="ECO:0007669"/>
    <property type="project" value="UniProtKB-KW"/>
</dbReference>
<gene>
    <name evidence="6" type="ORF">C1706_07560</name>
</gene>
<evidence type="ECO:0000313" key="7">
    <source>
        <dbReference type="Proteomes" id="UP000290624"/>
    </source>
</evidence>
<organism evidence="6 7">
    <name type="scientific">Propioniciclava flava</name>
    <dbReference type="NCBI Taxonomy" id="2072026"/>
    <lineage>
        <taxon>Bacteria</taxon>
        <taxon>Bacillati</taxon>
        <taxon>Actinomycetota</taxon>
        <taxon>Actinomycetes</taxon>
        <taxon>Propionibacteriales</taxon>
        <taxon>Propionibacteriaceae</taxon>
        <taxon>Propioniciclava</taxon>
    </lineage>
</organism>
<evidence type="ECO:0000256" key="2">
    <source>
        <dbReference type="ARBA" id="ARBA00022741"/>
    </source>
</evidence>
<dbReference type="RefSeq" id="WP_129458613.1">
    <property type="nucleotide sequence ID" value="NZ_PPCV01000004.1"/>
</dbReference>
<proteinExistence type="predicted"/>
<name>A0A4Q2EGA9_9ACTN</name>
<dbReference type="AlphaFoldDB" id="A0A4Q2EGA9"/>
<evidence type="ECO:0000259" key="5">
    <source>
        <dbReference type="Pfam" id="PF18085"/>
    </source>
</evidence>
<accession>A0A4Q2EGA9</accession>
<dbReference type="EMBL" id="PPCV01000004">
    <property type="protein sequence ID" value="RXW32391.1"/>
    <property type="molecule type" value="Genomic_DNA"/>
</dbReference>
<keyword evidence="2" id="KW-0547">Nucleotide-binding</keyword>
<dbReference type="OrthoDB" id="3787729at2"/>
<feature type="domain" description="Maltokinase N-terminal cap" evidence="5">
    <location>
        <begin position="24"/>
        <end position="103"/>
    </location>
</feature>
<keyword evidence="3" id="KW-0418">Kinase</keyword>
<evidence type="ECO:0000256" key="4">
    <source>
        <dbReference type="ARBA" id="ARBA00022840"/>
    </source>
</evidence>
<sequence>MSGTAEVYTTATLSPSKLELLATWLPEQPWFDGDAANLTRVAHYRLVDPDGEVGLDGMLVASGTTVYHVPVSWRAEPLAEGTLIGTAEHSALGTRYCYDATTDPVFVAELLRVIREGDTAADVESAETGEPIPQTLHVAGTGLPPTVDALGQVRLARVLDAEHEDTRAARGLLTATWNLEGSPREDVLAVLR</sequence>
<evidence type="ECO:0000313" key="6">
    <source>
        <dbReference type="EMBL" id="RXW32391.1"/>
    </source>
</evidence>
<keyword evidence="7" id="KW-1185">Reference proteome</keyword>
<dbReference type="Proteomes" id="UP000290624">
    <property type="component" value="Unassembled WGS sequence"/>
</dbReference>
<comment type="caution">
    <text evidence="6">The sequence shown here is derived from an EMBL/GenBank/DDBJ whole genome shotgun (WGS) entry which is preliminary data.</text>
</comment>
<dbReference type="GO" id="GO:0005524">
    <property type="term" value="F:ATP binding"/>
    <property type="evidence" value="ECO:0007669"/>
    <property type="project" value="UniProtKB-KW"/>
</dbReference>
<evidence type="ECO:0000256" key="1">
    <source>
        <dbReference type="ARBA" id="ARBA00022679"/>
    </source>
</evidence>
<dbReference type="InterPro" id="IPR040999">
    <property type="entry name" value="Mak_N_cap"/>
</dbReference>